<name>A0A4R4AXM4_BACTU</name>
<dbReference type="EMBL" id="SMDG01000032">
    <property type="protein sequence ID" value="TCW45440.1"/>
    <property type="molecule type" value="Genomic_DNA"/>
</dbReference>
<comment type="caution">
    <text evidence="1">The sequence shown here is derived from an EMBL/GenBank/DDBJ whole genome shotgun (WGS) entry which is preliminary data.</text>
</comment>
<accession>A0A4R4AXM4</accession>
<dbReference type="Pfam" id="PF05973">
    <property type="entry name" value="Gp49"/>
    <property type="match status" value="1"/>
</dbReference>
<evidence type="ECO:0000313" key="1">
    <source>
        <dbReference type="EMBL" id="TCW45440.1"/>
    </source>
</evidence>
<gene>
    <name evidence="1" type="ORF">EC910_13227</name>
</gene>
<protein>
    <submittedName>
        <fullName evidence="1">Phage derived Gp49-like protein DUF891</fullName>
    </submittedName>
</protein>
<organism evidence="1 2">
    <name type="scientific">Bacillus thuringiensis</name>
    <dbReference type="NCBI Taxonomy" id="1428"/>
    <lineage>
        <taxon>Bacteria</taxon>
        <taxon>Bacillati</taxon>
        <taxon>Bacillota</taxon>
        <taxon>Bacilli</taxon>
        <taxon>Bacillales</taxon>
        <taxon>Bacillaceae</taxon>
        <taxon>Bacillus</taxon>
        <taxon>Bacillus cereus group</taxon>
    </lineage>
</organism>
<reference evidence="1 2" key="1">
    <citation type="submission" date="2019-03" db="EMBL/GenBank/DDBJ databases">
        <title>Above-ground endophytic microbial communities from plants in different locations in the United States.</title>
        <authorList>
            <person name="Frank C."/>
        </authorList>
    </citation>
    <scope>NUCLEOTIDE SEQUENCE [LARGE SCALE GENOMIC DNA]</scope>
    <source>
        <strain evidence="1 2">LP_2_YM</strain>
    </source>
</reference>
<dbReference type="RefSeq" id="WP_131935229.1">
    <property type="nucleotide sequence ID" value="NZ_SMDF01000033.1"/>
</dbReference>
<dbReference type="Proteomes" id="UP000295285">
    <property type="component" value="Unassembled WGS sequence"/>
</dbReference>
<sequence>MGKARITQYPNLVFVESVLEMLNAPSKEVKRKVSESLFLLNAHGTNNDYLQGRIEKTHRDRIWEMKFKDKSKTEWRILFKKISSKTNPPQYVLLHMFRKTTKPITKRDLDTAERVAKREGF</sequence>
<evidence type="ECO:0000313" key="2">
    <source>
        <dbReference type="Proteomes" id="UP000295285"/>
    </source>
</evidence>
<dbReference type="InterPro" id="IPR009241">
    <property type="entry name" value="HigB-like"/>
</dbReference>
<dbReference type="AlphaFoldDB" id="A0A4R4AXM4"/>
<proteinExistence type="predicted"/>